<dbReference type="InterPro" id="IPR045005">
    <property type="entry name" value="BPM1-6"/>
</dbReference>
<comment type="caution">
    <text evidence="4">The sequence shown here is derived from an EMBL/GenBank/DDBJ whole genome shotgun (WGS) entry which is preliminary data.</text>
</comment>
<dbReference type="EMBL" id="SDAM02001188">
    <property type="protein sequence ID" value="KAH6822693.1"/>
    <property type="molecule type" value="Genomic_DNA"/>
</dbReference>
<accession>A0AAD4IX62</accession>
<comment type="pathway">
    <text evidence="1">Protein modification; protein ubiquitination.</text>
</comment>
<dbReference type="Pfam" id="PF00651">
    <property type="entry name" value="BTB"/>
    <property type="match status" value="1"/>
</dbReference>
<evidence type="ECO:0008006" key="6">
    <source>
        <dbReference type="Google" id="ProtNLM"/>
    </source>
</evidence>
<evidence type="ECO:0000313" key="5">
    <source>
        <dbReference type="Proteomes" id="UP001190926"/>
    </source>
</evidence>
<dbReference type="AlphaFoldDB" id="A0AAD4IX62"/>
<dbReference type="GO" id="GO:0016567">
    <property type="term" value="P:protein ubiquitination"/>
    <property type="evidence" value="ECO:0007669"/>
    <property type="project" value="InterPro"/>
</dbReference>
<proteinExistence type="predicted"/>
<gene>
    <name evidence="4" type="ORF">C2S53_003520</name>
</gene>
<dbReference type="PANTHER" id="PTHR26379">
    <property type="entry name" value="BTB/POZ AND MATH DOMAIN-CONTAINING PROTEIN 1"/>
    <property type="match status" value="1"/>
</dbReference>
<name>A0AAD4IX62_PERFH</name>
<evidence type="ECO:0000313" key="4">
    <source>
        <dbReference type="EMBL" id="KAH6822693.1"/>
    </source>
</evidence>
<protein>
    <recommendedName>
        <fullName evidence="6">MATH domain-containing protein</fullName>
    </recommendedName>
</protein>
<sequence length="319" mass="36648">MELLKSPNGETSVKIMKKASYVFSVQNYTARVKRTGVGNSIASPPFVVGGYSFSVQFYPHGKDRAAHAYGRMMSASIRNESAKMVFCISAIHILDQSGSDIHQGYSSFDQDRGRSYRHVLIIEPGGERGSDQFSRELIESEYPEYYLNGDCLKIRAIIGVFIDQPLPFANVLRPFDRCIFFQVDRYLVFAEESVLGTRCPTLLSYCDSQSNSLSKNIVIPDIEHDVFVGVIWFIYNQQLHLQDKVAIYNSRPDDMDSFFSKMLAAADRFNLKSLRRQCESINFFGNAEVLELFYAMKRTFEKSWRNLRWLWDSEKIKEA</sequence>
<evidence type="ECO:0000256" key="1">
    <source>
        <dbReference type="ARBA" id="ARBA00004906"/>
    </source>
</evidence>
<dbReference type="Proteomes" id="UP001190926">
    <property type="component" value="Unassembled WGS sequence"/>
</dbReference>
<dbReference type="SUPFAM" id="SSF49599">
    <property type="entry name" value="TRAF domain-like"/>
    <property type="match status" value="1"/>
</dbReference>
<keyword evidence="5" id="KW-1185">Reference proteome</keyword>
<dbReference type="Gene3D" id="3.30.710.10">
    <property type="entry name" value="Potassium Channel Kv1.1, Chain A"/>
    <property type="match status" value="1"/>
</dbReference>
<dbReference type="InterPro" id="IPR000210">
    <property type="entry name" value="BTB/POZ_dom"/>
</dbReference>
<feature type="domain" description="MATH" evidence="3">
    <location>
        <begin position="20"/>
        <end position="157"/>
    </location>
</feature>
<dbReference type="SUPFAM" id="SSF54695">
    <property type="entry name" value="POZ domain"/>
    <property type="match status" value="1"/>
</dbReference>
<dbReference type="Gene3D" id="2.60.210.10">
    <property type="entry name" value="Apoptosis, Tumor Necrosis Factor Receptor Associated Protein 2, Chain A"/>
    <property type="match status" value="1"/>
</dbReference>
<dbReference type="InterPro" id="IPR002083">
    <property type="entry name" value="MATH/TRAF_dom"/>
</dbReference>
<reference evidence="4 5" key="1">
    <citation type="journal article" date="2021" name="Nat. Commun.">
        <title>Incipient diploidization of the medicinal plant Perilla within 10,000 years.</title>
        <authorList>
            <person name="Zhang Y."/>
            <person name="Shen Q."/>
            <person name="Leng L."/>
            <person name="Zhang D."/>
            <person name="Chen S."/>
            <person name="Shi Y."/>
            <person name="Ning Z."/>
            <person name="Chen S."/>
        </authorList>
    </citation>
    <scope>NUCLEOTIDE SEQUENCE [LARGE SCALE GENOMIC DNA]</scope>
    <source>
        <strain evidence="5">cv. PC099</strain>
    </source>
</reference>
<dbReference type="Pfam" id="PF22486">
    <property type="entry name" value="MATH_2"/>
    <property type="match status" value="1"/>
</dbReference>
<dbReference type="CDD" id="cd00121">
    <property type="entry name" value="MATH"/>
    <property type="match status" value="1"/>
</dbReference>
<dbReference type="PANTHER" id="PTHR26379:SF466">
    <property type="entry name" value="BTB_POZ AND MATH DOMAIN-CONTAINING PROTEIN 4"/>
    <property type="match status" value="1"/>
</dbReference>
<dbReference type="InterPro" id="IPR011333">
    <property type="entry name" value="SKP1/BTB/POZ_sf"/>
</dbReference>
<evidence type="ECO:0000259" key="2">
    <source>
        <dbReference type="Pfam" id="PF00651"/>
    </source>
</evidence>
<evidence type="ECO:0000259" key="3">
    <source>
        <dbReference type="Pfam" id="PF22486"/>
    </source>
</evidence>
<dbReference type="InterPro" id="IPR008974">
    <property type="entry name" value="TRAF-like"/>
</dbReference>
<feature type="domain" description="BTB" evidence="2">
    <location>
        <begin position="182"/>
        <end position="280"/>
    </location>
</feature>
<organism evidence="4 5">
    <name type="scientific">Perilla frutescens var. hirtella</name>
    <name type="common">Perilla citriodora</name>
    <name type="synonym">Perilla setoyensis</name>
    <dbReference type="NCBI Taxonomy" id="608512"/>
    <lineage>
        <taxon>Eukaryota</taxon>
        <taxon>Viridiplantae</taxon>
        <taxon>Streptophyta</taxon>
        <taxon>Embryophyta</taxon>
        <taxon>Tracheophyta</taxon>
        <taxon>Spermatophyta</taxon>
        <taxon>Magnoliopsida</taxon>
        <taxon>eudicotyledons</taxon>
        <taxon>Gunneridae</taxon>
        <taxon>Pentapetalae</taxon>
        <taxon>asterids</taxon>
        <taxon>lamiids</taxon>
        <taxon>Lamiales</taxon>
        <taxon>Lamiaceae</taxon>
        <taxon>Nepetoideae</taxon>
        <taxon>Elsholtzieae</taxon>
        <taxon>Perilla</taxon>
    </lineage>
</organism>